<feature type="region of interest" description="Disordered" evidence="1">
    <location>
        <begin position="48"/>
        <end position="83"/>
    </location>
</feature>
<dbReference type="EMBL" id="JBHTKH010000001">
    <property type="protein sequence ID" value="MFD1053476.1"/>
    <property type="molecule type" value="Genomic_DNA"/>
</dbReference>
<reference evidence="3" key="1">
    <citation type="journal article" date="2019" name="Int. J. Syst. Evol. Microbiol.">
        <title>The Global Catalogue of Microorganisms (GCM) 10K type strain sequencing project: providing services to taxonomists for standard genome sequencing and annotation.</title>
        <authorList>
            <consortium name="The Broad Institute Genomics Platform"/>
            <consortium name="The Broad Institute Genome Sequencing Center for Infectious Disease"/>
            <person name="Wu L."/>
            <person name="Ma J."/>
        </authorList>
    </citation>
    <scope>NUCLEOTIDE SEQUENCE [LARGE SCALE GENOMIC DNA]</scope>
    <source>
        <strain evidence="3">CCUG 57508</strain>
    </source>
</reference>
<evidence type="ECO:0000256" key="1">
    <source>
        <dbReference type="SAM" id="MobiDB-lite"/>
    </source>
</evidence>
<dbReference type="InterPro" id="IPR010419">
    <property type="entry name" value="CO_DH_gsu"/>
</dbReference>
<comment type="caution">
    <text evidence="2">The sequence shown here is derived from an EMBL/GenBank/DDBJ whole genome shotgun (WGS) entry which is preliminary data.</text>
</comment>
<sequence length="249" mass="26628">MPHVHTVPLVRQTSRHPVGSVTLDSLRRPDENMQSCAVPADSISLGDRTYISRGAHRDRRTPRSGAPLGRARAAGPRQSPSDDVRLLARCLPGAELTDELGDGWYRGRARIALGPVRLSFQGVAQVLEQQPHRIVLNAQGKDTGGGSAQAGIVMVATASEAGTSLHADAKVFLTGRIAGFGRSLAGDVSTRMFEDFARAIDQAAAGAEPEVGARPPSALALLAAALRARLRSSIRRFTTTRRPRQRRGH</sequence>
<dbReference type="Gene3D" id="3.30.530.20">
    <property type="match status" value="1"/>
</dbReference>
<dbReference type="Pfam" id="PF06240">
    <property type="entry name" value="COXG"/>
    <property type="match status" value="1"/>
</dbReference>
<dbReference type="Proteomes" id="UP001597046">
    <property type="component" value="Unassembled WGS sequence"/>
</dbReference>
<keyword evidence="3" id="KW-1185">Reference proteome</keyword>
<dbReference type="PANTHER" id="PTHR38588">
    <property type="entry name" value="BLL0334 PROTEIN"/>
    <property type="match status" value="1"/>
</dbReference>
<organism evidence="2 3">
    <name type="scientific">Terrabacter terrigena</name>
    <dbReference type="NCBI Taxonomy" id="574718"/>
    <lineage>
        <taxon>Bacteria</taxon>
        <taxon>Bacillati</taxon>
        <taxon>Actinomycetota</taxon>
        <taxon>Actinomycetes</taxon>
        <taxon>Micrococcales</taxon>
        <taxon>Intrasporangiaceae</taxon>
        <taxon>Terrabacter</taxon>
    </lineage>
</organism>
<evidence type="ECO:0000313" key="2">
    <source>
        <dbReference type="EMBL" id="MFD1053476.1"/>
    </source>
</evidence>
<proteinExistence type="predicted"/>
<dbReference type="SUPFAM" id="SSF55961">
    <property type="entry name" value="Bet v1-like"/>
    <property type="match status" value="1"/>
</dbReference>
<gene>
    <name evidence="2" type="ORF">ACFQ2V_04085</name>
</gene>
<name>A0ABW3MSM2_9MICO</name>
<protein>
    <submittedName>
        <fullName evidence="2">CoxG family protein</fullName>
    </submittedName>
</protein>
<evidence type="ECO:0000313" key="3">
    <source>
        <dbReference type="Proteomes" id="UP001597046"/>
    </source>
</evidence>
<feature type="compositionally biased region" description="Low complexity" evidence="1">
    <location>
        <begin position="63"/>
        <end position="77"/>
    </location>
</feature>
<feature type="region of interest" description="Disordered" evidence="1">
    <location>
        <begin position="1"/>
        <end position="22"/>
    </location>
</feature>
<accession>A0ABW3MSM2</accession>
<dbReference type="InterPro" id="IPR023393">
    <property type="entry name" value="START-like_dom_sf"/>
</dbReference>
<dbReference type="RefSeq" id="WP_386050950.1">
    <property type="nucleotide sequence ID" value="NZ_JBHTKH010000001.1"/>
</dbReference>
<dbReference type="PANTHER" id="PTHR38588:SF1">
    <property type="entry name" value="BLL0334 PROTEIN"/>
    <property type="match status" value="1"/>
</dbReference>